<dbReference type="OMA" id="DWDIMEP"/>
<accession>A0A0N1I8M7</accession>
<dbReference type="Pfam" id="PF04678">
    <property type="entry name" value="MCU"/>
    <property type="match status" value="1"/>
</dbReference>
<feature type="domain" description="Calcium uniporter protein C-terminal" evidence="11">
    <location>
        <begin position="126"/>
        <end position="308"/>
    </location>
</feature>
<evidence type="ECO:0000256" key="7">
    <source>
        <dbReference type="ARBA" id="ARBA00022989"/>
    </source>
</evidence>
<organism evidence="12 13">
    <name type="scientific">Leptomonas seymouri</name>
    <dbReference type="NCBI Taxonomy" id="5684"/>
    <lineage>
        <taxon>Eukaryota</taxon>
        <taxon>Discoba</taxon>
        <taxon>Euglenozoa</taxon>
        <taxon>Kinetoplastea</taxon>
        <taxon>Metakinetoplastina</taxon>
        <taxon>Trypanosomatida</taxon>
        <taxon>Trypanosomatidae</taxon>
        <taxon>Leishmaniinae</taxon>
        <taxon>Leptomonas</taxon>
    </lineage>
</organism>
<evidence type="ECO:0000256" key="3">
    <source>
        <dbReference type="ARBA" id="ARBA00022448"/>
    </source>
</evidence>
<keyword evidence="13" id="KW-1185">Reference proteome</keyword>
<evidence type="ECO:0000256" key="9">
    <source>
        <dbReference type="ARBA" id="ARBA00023136"/>
    </source>
</evidence>
<evidence type="ECO:0000313" key="12">
    <source>
        <dbReference type="EMBL" id="KPI88030.1"/>
    </source>
</evidence>
<proteinExistence type="inferred from homology"/>
<dbReference type="GO" id="GO:0015292">
    <property type="term" value="F:uniporter activity"/>
    <property type="evidence" value="ECO:0007669"/>
    <property type="project" value="TreeGrafter"/>
</dbReference>
<keyword evidence="7 10" id="KW-1133">Transmembrane helix</keyword>
<name>A0A0N1I8M7_LEPSE</name>
<keyword evidence="3" id="KW-0813">Transport</keyword>
<evidence type="ECO:0000256" key="2">
    <source>
        <dbReference type="ARBA" id="ARBA00005653"/>
    </source>
</evidence>
<keyword evidence="9 10" id="KW-0472">Membrane</keyword>
<dbReference type="VEuPathDB" id="TriTrypDB:Lsey_0065_0280"/>
<keyword evidence="8" id="KW-0406">Ion transport</keyword>
<reference evidence="12 13" key="1">
    <citation type="journal article" date="2015" name="PLoS Pathog.">
        <title>Leptomonas seymouri: Adaptations to the Dixenous Life Cycle Analyzed by Genome Sequencing, Transcriptome Profiling and Co-infection with Leishmania donovani.</title>
        <authorList>
            <person name="Kraeva N."/>
            <person name="Butenko A."/>
            <person name="Hlavacova J."/>
            <person name="Kostygov A."/>
            <person name="Myskova J."/>
            <person name="Grybchuk D."/>
            <person name="Lestinova T."/>
            <person name="Votypka J."/>
            <person name="Volf P."/>
            <person name="Opperdoes F."/>
            <person name="Flegontov P."/>
            <person name="Lukes J."/>
            <person name="Yurchenko V."/>
        </authorList>
    </citation>
    <scope>NUCLEOTIDE SEQUENCE [LARGE SCALE GENOMIC DNA]</scope>
    <source>
        <strain evidence="12 13">ATCC 30220</strain>
    </source>
</reference>
<comment type="caution">
    <text evidence="12">The sequence shown here is derived from an EMBL/GenBank/DDBJ whole genome shotgun (WGS) entry which is preliminary data.</text>
</comment>
<evidence type="ECO:0000256" key="8">
    <source>
        <dbReference type="ARBA" id="ARBA00023065"/>
    </source>
</evidence>
<evidence type="ECO:0000256" key="1">
    <source>
        <dbReference type="ARBA" id="ARBA00004141"/>
    </source>
</evidence>
<evidence type="ECO:0000256" key="5">
    <source>
        <dbReference type="ARBA" id="ARBA00022692"/>
    </source>
</evidence>
<gene>
    <name evidence="12" type="ORF">ABL78_2906</name>
</gene>
<feature type="transmembrane region" description="Helical" evidence="10">
    <location>
        <begin position="226"/>
        <end position="244"/>
    </location>
</feature>
<comment type="similarity">
    <text evidence="2">Belongs to the MCU (TC 1.A.77) family.</text>
</comment>
<keyword evidence="4" id="KW-0109">Calcium transport</keyword>
<dbReference type="OrthoDB" id="278338at2759"/>
<dbReference type="PANTHER" id="PTHR13462:SF54">
    <property type="entry name" value="CALCIUM UNIPORTER PROTEIN"/>
    <property type="match status" value="1"/>
</dbReference>
<comment type="subcellular location">
    <subcellularLocation>
        <location evidence="1">Membrane</location>
        <topology evidence="1">Multi-pass membrane protein</topology>
    </subcellularLocation>
</comment>
<evidence type="ECO:0000313" key="13">
    <source>
        <dbReference type="Proteomes" id="UP000038009"/>
    </source>
</evidence>
<dbReference type="GO" id="GO:1990246">
    <property type="term" value="C:uniplex complex"/>
    <property type="evidence" value="ECO:0007669"/>
    <property type="project" value="TreeGrafter"/>
</dbReference>
<dbReference type="GO" id="GO:0005262">
    <property type="term" value="F:calcium channel activity"/>
    <property type="evidence" value="ECO:0007669"/>
    <property type="project" value="TreeGrafter"/>
</dbReference>
<protein>
    <recommendedName>
        <fullName evidence="11">Calcium uniporter protein C-terminal domain-containing protein</fullName>
    </recommendedName>
</protein>
<keyword evidence="5 10" id="KW-0812">Transmembrane</keyword>
<dbReference type="AlphaFoldDB" id="A0A0N1I8M7"/>
<evidence type="ECO:0000256" key="6">
    <source>
        <dbReference type="ARBA" id="ARBA00022837"/>
    </source>
</evidence>
<dbReference type="GO" id="GO:0051560">
    <property type="term" value="P:mitochondrial calcium ion homeostasis"/>
    <property type="evidence" value="ECO:0007669"/>
    <property type="project" value="InterPro"/>
</dbReference>
<dbReference type="InterPro" id="IPR006769">
    <property type="entry name" value="MCU_C"/>
</dbReference>
<dbReference type="PANTHER" id="PTHR13462">
    <property type="entry name" value="CALCIUM UNIPORTER PROTEIN, MITOCHONDRIAL"/>
    <property type="match status" value="1"/>
</dbReference>
<dbReference type="Proteomes" id="UP000038009">
    <property type="component" value="Unassembled WGS sequence"/>
</dbReference>
<feature type="transmembrane region" description="Helical" evidence="10">
    <location>
        <begin position="256"/>
        <end position="275"/>
    </location>
</feature>
<evidence type="ECO:0000256" key="10">
    <source>
        <dbReference type="SAM" id="Phobius"/>
    </source>
</evidence>
<dbReference type="EMBL" id="LJSK01000065">
    <property type="protein sequence ID" value="KPI88030.1"/>
    <property type="molecule type" value="Genomic_DNA"/>
</dbReference>
<keyword evidence="6" id="KW-0106">Calcium</keyword>
<dbReference type="InterPro" id="IPR039055">
    <property type="entry name" value="MCU_fam"/>
</dbReference>
<sequence length="331" mass="37240">MHHASFSRLVRPTHGRGQLRTFALRNFSARSNFYASSLYAASRLTCTARTVSAGASTSASLSAVDFAAITQRLLLRQALQQYTELDGTRIGAELHPGENHVLISRGRFLQFCAQAHVEDPDAALAQLEATGYVVTLDDGKLVHLRPVLYLETLRLVSPPQGVTEAASSEHDARSDDTSVASAGSSVASFMLEEAERRIEKLSQKEREMAAQLQPAIVRAAKWRRSVWGSALLFAGTQLAVISRLTYFDLDWDIMEPVSYCIMIGTALVSYGYYLCYNEDHTYEAFDQRFLPRKVRQYAPKHFDWKEYEGVCAQLVDERAMLEHIRRWADEH</sequence>
<evidence type="ECO:0000256" key="4">
    <source>
        <dbReference type="ARBA" id="ARBA00022568"/>
    </source>
</evidence>
<dbReference type="GO" id="GO:0036444">
    <property type="term" value="P:calcium import into the mitochondrion"/>
    <property type="evidence" value="ECO:0007669"/>
    <property type="project" value="TreeGrafter"/>
</dbReference>
<evidence type="ECO:0000259" key="11">
    <source>
        <dbReference type="Pfam" id="PF04678"/>
    </source>
</evidence>